<sequence>MVATNADSSRAYELFGRLEQNAPAGWMDNREWVHLALTHIVLLMDEDELVYAQVGLETSGGGLGSLAVFTETSLLVARPDDADGKTVTTTLVARSAIDGLEVGGGEPIVYNPDGYESRYLVMSWPGTLTASVSYRGLAEPVKLSGSGVSRSDRKKPGEIVALLRALKRDLLKVSTEAGSTGA</sequence>
<name>A0A7W5CIF8_9MICO</name>
<dbReference type="EMBL" id="JACHXY010000002">
    <property type="protein sequence ID" value="MBB3158293.1"/>
    <property type="molecule type" value="Genomic_DNA"/>
</dbReference>
<comment type="caution">
    <text evidence="1">The sequence shown here is derived from an EMBL/GenBank/DDBJ whole genome shotgun (WGS) entry which is preliminary data.</text>
</comment>
<accession>A0A7W5CIF8</accession>
<dbReference type="AlphaFoldDB" id="A0A7W5CIF8"/>
<dbReference type="Proteomes" id="UP000543579">
    <property type="component" value="Unassembled WGS sequence"/>
</dbReference>
<evidence type="ECO:0000313" key="2">
    <source>
        <dbReference type="Proteomes" id="UP000543579"/>
    </source>
</evidence>
<organism evidence="1 2">
    <name type="scientific">Microbacterium proteolyticum</name>
    <dbReference type="NCBI Taxonomy" id="1572644"/>
    <lineage>
        <taxon>Bacteria</taxon>
        <taxon>Bacillati</taxon>
        <taxon>Actinomycetota</taxon>
        <taxon>Actinomycetes</taxon>
        <taxon>Micrococcales</taxon>
        <taxon>Microbacteriaceae</taxon>
        <taxon>Microbacterium</taxon>
    </lineage>
</organism>
<reference evidence="1 2" key="1">
    <citation type="submission" date="2020-08" db="EMBL/GenBank/DDBJ databases">
        <title>Genomic Encyclopedia of Type Strains, Phase III (KMG-III): the genomes of soil and plant-associated and newly described type strains.</title>
        <authorList>
            <person name="Whitman W."/>
        </authorList>
    </citation>
    <scope>NUCLEOTIDE SEQUENCE [LARGE SCALE GENOMIC DNA]</scope>
    <source>
        <strain evidence="1 2">CECT 8356</strain>
    </source>
</reference>
<proteinExistence type="predicted"/>
<evidence type="ECO:0000313" key="1">
    <source>
        <dbReference type="EMBL" id="MBB3158293.1"/>
    </source>
</evidence>
<dbReference type="RefSeq" id="WP_183419741.1">
    <property type="nucleotide sequence ID" value="NZ_JACHXY010000002.1"/>
</dbReference>
<protein>
    <submittedName>
        <fullName evidence="1">Uncharacterized protein</fullName>
    </submittedName>
</protein>
<gene>
    <name evidence="1" type="ORF">FHS07_001989</name>
</gene>